<evidence type="ECO:0000259" key="4">
    <source>
        <dbReference type="Pfam" id="PF07523"/>
    </source>
</evidence>
<dbReference type="NCBIfam" id="TIGR02167">
    <property type="entry name" value="Liste_lipo_26"/>
    <property type="match status" value="5"/>
</dbReference>
<dbReference type="Pfam" id="PF03382">
    <property type="entry name" value="DUF285"/>
    <property type="match status" value="1"/>
</dbReference>
<dbReference type="InterPro" id="IPR005046">
    <property type="entry name" value="DUF285"/>
</dbReference>
<proteinExistence type="predicted"/>
<feature type="compositionally biased region" description="Basic and acidic residues" evidence="2">
    <location>
        <begin position="663"/>
        <end position="680"/>
    </location>
</feature>
<evidence type="ECO:0000256" key="1">
    <source>
        <dbReference type="ARBA" id="ARBA00022729"/>
    </source>
</evidence>
<dbReference type="InterPro" id="IPR050328">
    <property type="entry name" value="Dev_Immune_Receptor"/>
</dbReference>
<dbReference type="RefSeq" id="WP_223877294.1">
    <property type="nucleotide sequence ID" value="NZ_BJDK01000009.1"/>
</dbReference>
<keyword evidence="3" id="KW-0472">Membrane</keyword>
<dbReference type="Pfam" id="PF07523">
    <property type="entry name" value="Big_3"/>
    <property type="match status" value="1"/>
</dbReference>
<feature type="transmembrane region" description="Helical" evidence="3">
    <location>
        <begin position="730"/>
        <end position="748"/>
    </location>
</feature>
<dbReference type="EMBL" id="JBHSSD010000041">
    <property type="protein sequence ID" value="MFC6164907.1"/>
    <property type="molecule type" value="Genomic_DNA"/>
</dbReference>
<feature type="region of interest" description="Disordered" evidence="2">
    <location>
        <begin position="638"/>
        <end position="728"/>
    </location>
</feature>
<comment type="caution">
    <text evidence="5">The sequence shown here is derived from an EMBL/GenBank/DDBJ whole genome shotgun (WGS) entry which is preliminary data.</text>
</comment>
<dbReference type="Gene3D" id="2.60.40.10">
    <property type="entry name" value="Immunoglobulins"/>
    <property type="match status" value="1"/>
</dbReference>
<feature type="domain" description="Ig-like" evidence="4">
    <location>
        <begin position="537"/>
        <end position="600"/>
    </location>
</feature>
<dbReference type="SUPFAM" id="SSF52058">
    <property type="entry name" value="L domain-like"/>
    <property type="match status" value="1"/>
</dbReference>
<dbReference type="PANTHER" id="PTHR24373:SF293">
    <property type="entry name" value="TOLL-LIKE RECEPTOR 3"/>
    <property type="match status" value="1"/>
</dbReference>
<reference evidence="6" key="1">
    <citation type="journal article" date="2019" name="Int. J. Syst. Evol. Microbiol.">
        <title>The Global Catalogue of Microorganisms (GCM) 10K type strain sequencing project: providing services to taxonomists for standard genome sequencing and annotation.</title>
        <authorList>
            <consortium name="The Broad Institute Genomics Platform"/>
            <consortium name="The Broad Institute Genome Sequencing Center for Infectious Disease"/>
            <person name="Wu L."/>
            <person name="Ma J."/>
        </authorList>
    </citation>
    <scope>NUCLEOTIDE SEQUENCE [LARGE SCALE GENOMIC DNA]</scope>
    <source>
        <strain evidence="6">CCM 8932</strain>
    </source>
</reference>
<evidence type="ECO:0000313" key="6">
    <source>
        <dbReference type="Proteomes" id="UP001596253"/>
    </source>
</evidence>
<name>A0ABW1R9N7_9LACO</name>
<dbReference type="InterPro" id="IPR011889">
    <property type="entry name" value="Liste_lipo_26"/>
</dbReference>
<keyword evidence="1" id="KW-0732">Signal</keyword>
<keyword evidence="6" id="KW-1185">Reference proteome</keyword>
<sequence>MQGLVCGCTELTKLDLSGFDTRQVSDMSFMFAVCPKLEDLNLADVETNQVNNMMCMFYGDESLKTLDLAKFNTSQVEILALMFANCRSLTTLNLSSFDTSNITLFLGMFANCNRLESIDLSSFQTSQATNFSWMFLNNYALQTLDLSHFDMRQVNDELGSFQQSILEMTNYSDIIKLTTNSDYSLMGGYSGVDQFLANTHSLKKLVLSNQVVLSDDLGDVKLPDTTTVDSYAGRWFNTTDMKHSITVHDLMATYYLGTAPAEKRTFVRSSEPEIQLKQTKIKHTIGLNLDTEWSANDNYIGGSNEFGDPIPIKEVEVTWDRNLNLNTPGIYTVSYRYLTEDGIYAKVSQTIITVVYPVKVGLKSTDISMYIGPKTATWRPANNVLTATDELGKDIKEKLDYQITPILARSRSSRLDMTQPGRYRIDYLYDGDILGSAFLTLLKSKATVDAVDKVIIADPKTTWNSLMHHPTAIDEDGQAVTTIKTSIVDQASGKNVNVVNTHQAGNYQITFSFLDGVENRVYKVVNLKILANQARIKTKDSQLTVGEQWHAKDNFISATDYTGKPLAIDDLKVDGIVNWQQPGQYLVRYTYDKNPELTPITKTALITVVAAVVPVDPNESGNGNVQPEPEYPEAVPDQTIRDQQPNPAPVVDVDTGKPVKPTTEIKSKLKPETNVRKADFQQETESDSNVGTVKQQGPAKLNADGQKQVLNDSQKSAKTLPKTNDARPSSWLSLLGVNLLGLIGLLNFRRKVK</sequence>
<feature type="compositionally biased region" description="Polar residues" evidence="2">
    <location>
        <begin position="708"/>
        <end position="717"/>
    </location>
</feature>
<evidence type="ECO:0000256" key="2">
    <source>
        <dbReference type="SAM" id="MobiDB-lite"/>
    </source>
</evidence>
<dbReference type="NCBIfam" id="TIGR01167">
    <property type="entry name" value="LPXTG_anchor"/>
    <property type="match status" value="1"/>
</dbReference>
<evidence type="ECO:0000256" key="3">
    <source>
        <dbReference type="SAM" id="Phobius"/>
    </source>
</evidence>
<accession>A0ABW1R9N7</accession>
<dbReference type="InterPro" id="IPR013783">
    <property type="entry name" value="Ig-like_fold"/>
</dbReference>
<evidence type="ECO:0000313" key="5">
    <source>
        <dbReference type="EMBL" id="MFC6164907.1"/>
    </source>
</evidence>
<feature type="compositionally biased region" description="Polar residues" evidence="2">
    <location>
        <begin position="681"/>
        <end position="695"/>
    </location>
</feature>
<dbReference type="Proteomes" id="UP001596253">
    <property type="component" value="Unassembled WGS sequence"/>
</dbReference>
<dbReference type="InterPro" id="IPR032675">
    <property type="entry name" value="LRR_dom_sf"/>
</dbReference>
<keyword evidence="3" id="KW-0812">Transmembrane</keyword>
<keyword evidence="3" id="KW-1133">Transmembrane helix</keyword>
<protein>
    <submittedName>
        <fullName evidence="5">BspA family leucine-rich repeat surface protein</fullName>
    </submittedName>
</protein>
<dbReference type="InterPro" id="IPR022038">
    <property type="entry name" value="Ig-like_bact"/>
</dbReference>
<organism evidence="5 6">
    <name type="scientific">Lactiplantibacillus dongliensis</name>
    <dbReference type="NCBI Taxonomy" id="2559919"/>
    <lineage>
        <taxon>Bacteria</taxon>
        <taxon>Bacillati</taxon>
        <taxon>Bacillota</taxon>
        <taxon>Bacilli</taxon>
        <taxon>Lactobacillales</taxon>
        <taxon>Lactobacillaceae</taxon>
        <taxon>Lactiplantibacillus</taxon>
    </lineage>
</organism>
<dbReference type="PANTHER" id="PTHR24373">
    <property type="entry name" value="SLIT RELATED LEUCINE-RICH REPEAT NEURONAL PROTEIN"/>
    <property type="match status" value="1"/>
</dbReference>
<dbReference type="Gene3D" id="3.80.10.10">
    <property type="entry name" value="Ribonuclease Inhibitor"/>
    <property type="match status" value="1"/>
</dbReference>
<gene>
    <name evidence="5" type="ORF">ACFP3T_09525</name>
</gene>